<dbReference type="GO" id="GO:0003677">
    <property type="term" value="F:DNA binding"/>
    <property type="evidence" value="ECO:0007669"/>
    <property type="project" value="InterPro"/>
</dbReference>
<sequence>MTRTFEFKSVFAPYIQQMIEVRHSQGYIFEEQAYQLSRFDKYCVQKNITESNVTRALFESWAARLPDEGSTAHYDRVRELRSFCIFMNTLGFQFWFPHVLPKPSKNIPYLMDDSDICAFFEVLDKRTPISTYPGPQRVNVEYKVIFRLIICCGLRNSEAAELKTDDVNLSNGTFKVIHSKGDKDRIVYMAEDVRILCGQYYQWLVKTLGYTPIWFFPGIHPDKHIHKSTLCTVFSETWKQTDNSRCCDKKPTVHGMRHFFVIKRMHTWIREERSLNVMMPYLSSYLGHGEPSDTFYYYHQLEEIFGEIHKKDQISAQLIPEVKHYE</sequence>
<reference evidence="3 4" key="1">
    <citation type="submission" date="2019-08" db="EMBL/GenBank/DDBJ databases">
        <title>In-depth cultivation of the pig gut microbiome towards novel bacterial diversity and tailored functional studies.</title>
        <authorList>
            <person name="Wylensek D."/>
            <person name="Hitch T.C.A."/>
            <person name="Clavel T."/>
        </authorList>
    </citation>
    <scope>NUCLEOTIDE SEQUENCE [LARGE SCALE GENOMIC DNA]</scope>
    <source>
        <strain evidence="3 4">Oil+RF-744-GAM-WT-6</strain>
    </source>
</reference>
<dbReference type="Proteomes" id="UP000461880">
    <property type="component" value="Unassembled WGS sequence"/>
</dbReference>
<evidence type="ECO:0000259" key="2">
    <source>
        <dbReference type="PROSITE" id="PS51898"/>
    </source>
</evidence>
<keyword evidence="1" id="KW-0233">DNA recombination</keyword>
<dbReference type="InterPro" id="IPR011010">
    <property type="entry name" value="DNA_brk_join_enz"/>
</dbReference>
<dbReference type="Pfam" id="PF00589">
    <property type="entry name" value="Phage_integrase"/>
    <property type="match status" value="1"/>
</dbReference>
<feature type="domain" description="Tyr recombinase" evidence="2">
    <location>
        <begin position="105"/>
        <end position="310"/>
    </location>
</feature>
<dbReference type="GO" id="GO:0006310">
    <property type="term" value="P:DNA recombination"/>
    <property type="evidence" value="ECO:0007669"/>
    <property type="project" value="UniProtKB-KW"/>
</dbReference>
<dbReference type="SUPFAM" id="SSF56349">
    <property type="entry name" value="DNA breaking-rejoining enzymes"/>
    <property type="match status" value="1"/>
</dbReference>
<dbReference type="RefSeq" id="WP_154505994.1">
    <property type="nucleotide sequence ID" value="NZ_VUMN01000056.1"/>
</dbReference>
<gene>
    <name evidence="3" type="ORF">FYJ51_13095</name>
</gene>
<keyword evidence="4" id="KW-1185">Reference proteome</keyword>
<dbReference type="GO" id="GO:0015074">
    <property type="term" value="P:DNA integration"/>
    <property type="evidence" value="ECO:0007669"/>
    <property type="project" value="InterPro"/>
</dbReference>
<dbReference type="EMBL" id="VUMN01000056">
    <property type="protein sequence ID" value="MSS59829.1"/>
    <property type="molecule type" value="Genomic_DNA"/>
</dbReference>
<organism evidence="3 4">
    <name type="scientific">Stecheria intestinalis</name>
    <dbReference type="NCBI Taxonomy" id="2606630"/>
    <lineage>
        <taxon>Bacteria</taxon>
        <taxon>Bacillati</taxon>
        <taxon>Bacillota</taxon>
        <taxon>Erysipelotrichia</taxon>
        <taxon>Erysipelotrichales</taxon>
        <taxon>Erysipelotrichaceae</taxon>
        <taxon>Stecheria</taxon>
    </lineage>
</organism>
<comment type="caution">
    <text evidence="3">The sequence shown here is derived from an EMBL/GenBank/DDBJ whole genome shotgun (WGS) entry which is preliminary data.</text>
</comment>
<accession>A0A7X2NUL2</accession>
<evidence type="ECO:0000313" key="3">
    <source>
        <dbReference type="EMBL" id="MSS59829.1"/>
    </source>
</evidence>
<protein>
    <submittedName>
        <fullName evidence="3">Tyrosine-type recombinase/integrase</fullName>
    </submittedName>
</protein>
<proteinExistence type="predicted"/>
<dbReference type="Gene3D" id="1.10.443.10">
    <property type="entry name" value="Intergrase catalytic core"/>
    <property type="match status" value="1"/>
</dbReference>
<dbReference type="InterPro" id="IPR013762">
    <property type="entry name" value="Integrase-like_cat_sf"/>
</dbReference>
<name>A0A7X2NUL2_9FIRM</name>
<evidence type="ECO:0000313" key="4">
    <source>
        <dbReference type="Proteomes" id="UP000461880"/>
    </source>
</evidence>
<dbReference type="InterPro" id="IPR002104">
    <property type="entry name" value="Integrase_catalytic"/>
</dbReference>
<evidence type="ECO:0000256" key="1">
    <source>
        <dbReference type="ARBA" id="ARBA00023172"/>
    </source>
</evidence>
<dbReference type="PROSITE" id="PS51898">
    <property type="entry name" value="TYR_RECOMBINASE"/>
    <property type="match status" value="1"/>
</dbReference>
<dbReference type="AlphaFoldDB" id="A0A7X2NUL2"/>